<evidence type="ECO:0000256" key="8">
    <source>
        <dbReference type="ARBA" id="ARBA00023136"/>
    </source>
</evidence>
<accession>A0AAN7ZG59</accession>
<protein>
    <recommendedName>
        <fullName evidence="11">SMP-LTD domain-containing protein</fullName>
    </recommendedName>
</protein>
<evidence type="ECO:0000256" key="6">
    <source>
        <dbReference type="ARBA" id="ARBA00023055"/>
    </source>
</evidence>
<keyword evidence="2" id="KW-0813">Transport</keyword>
<comment type="subcellular location">
    <subcellularLocation>
        <location evidence="1">Endoplasmic reticulum membrane</location>
    </subcellularLocation>
</comment>
<keyword evidence="4" id="KW-0256">Endoplasmic reticulum</keyword>
<feature type="region of interest" description="Disordered" evidence="9">
    <location>
        <begin position="43"/>
        <end position="76"/>
    </location>
</feature>
<keyword evidence="6" id="KW-0445">Lipid transport</keyword>
<dbReference type="GO" id="GO:0005789">
    <property type="term" value="C:endoplasmic reticulum membrane"/>
    <property type="evidence" value="ECO:0007669"/>
    <property type="project" value="UniProtKB-SubCell"/>
</dbReference>
<dbReference type="PANTHER" id="PTHR13466">
    <property type="entry name" value="TEX2 PROTEIN-RELATED"/>
    <property type="match status" value="1"/>
</dbReference>
<evidence type="ECO:0000259" key="11">
    <source>
        <dbReference type="PROSITE" id="PS51847"/>
    </source>
</evidence>
<keyword evidence="7" id="KW-0446">Lipid-binding</keyword>
<evidence type="ECO:0000256" key="5">
    <source>
        <dbReference type="ARBA" id="ARBA00022989"/>
    </source>
</evidence>
<sequence>MSKSKENSKITLGMIKGKAMNTSVPSIAIRFNANAEEIEELYQSEDEPIEKLHNEKSKSSGTADSDTSPLRYLPRLGKRCTSIDTSLVTQDSSPPSDRWKFFTEIKGKITKSVEEIKQRNQEAESLTRKPKDTKDKDTSSLSDSDDLSESSLSRTCGVSTTEGVEMSTDDETPSIEKDKKPKEVVRNDKKHYRYKRKKNSKDENINIASLSELYEITTGSKPNIPMNHKTSHENLDVESGVEALEDVHPQVVNGSNIDGNRINDIHFNQVNEDCEGVLLRIVDHIENIEVQEGNKIKVLPISGANIKHTQFKENSNRTYFEPQGFVDLRTTESNASLFNRLYHFRYVIAVLVCFFCHLFSIIPFYIYGFLSGILVMVVYNKTYNKYFEFAAEKTSLCETFVSADSPEQAIFEVPAVKEYHPITKVEGWMNEYPDVYNPQTYHISQTQSVYIRLQGNLLRISHTKAKVSKRALWNEPKHKHIVFSGHRIYNLLGAHVSLLPIGINKRRHWSKKYPICITINKENLNLNSTDASDLEDGQKNKIKDENEIDKKPKICKKEAVAQTQIFSKLTEEELNLDNESENATLESIDPPCKIGEEGEENGEEDDEDDIFKEICMADDEQDEESLSMDWTTFVSEVGLAETHIYLFARTDREKEDWYRRFVTATHREAGFSDQTDSQKPEAKLSNVWDEQEYLKYMNRYQKLYDNSKPDTNIKSSANVAWINSIISRILFDCTRDPTFANKLQLRIQRKLSSIKLPYFIEQLSISELSLGSNPPLVHNVSNPTLDQRGLWIDLDVRYNGSLVLKLQTKLNLMKLKQLPGTGSCEDPSFAKWQYSDVDDTAESSSDGESFVMSTGKVAEANTNTSSSATTNSSKKLFKMVDKIAESKFFQAAAENRYIKKAMEGVSNTDLSLKVELKGFVGTLVLNMPPPPSDRVWIGFRPLPQLRLSAQPIVGERNISFIKQLTRWIEKKLTQEFQKVLVIPNMEDIAIPVMSSTLPI</sequence>
<feature type="compositionally biased region" description="Acidic residues" evidence="9">
    <location>
        <begin position="597"/>
        <end position="607"/>
    </location>
</feature>
<dbReference type="AlphaFoldDB" id="A0AAN7ZG59"/>
<comment type="caution">
    <text evidence="12">The sequence shown here is derived from an EMBL/GenBank/DDBJ whole genome shotgun (WGS) entry which is preliminary data.</text>
</comment>
<keyword evidence="5 10" id="KW-1133">Transmembrane helix</keyword>
<keyword evidence="13" id="KW-1185">Reference proteome</keyword>
<evidence type="ECO:0000256" key="4">
    <source>
        <dbReference type="ARBA" id="ARBA00022824"/>
    </source>
</evidence>
<gene>
    <name evidence="12" type="ORF">RI129_009774</name>
</gene>
<dbReference type="CDD" id="cd21675">
    <property type="entry name" value="SMP_TEX2"/>
    <property type="match status" value="1"/>
</dbReference>
<dbReference type="PANTHER" id="PTHR13466:SF0">
    <property type="entry name" value="SMP-LTD DOMAIN-CONTAINING PROTEIN"/>
    <property type="match status" value="1"/>
</dbReference>
<evidence type="ECO:0000256" key="9">
    <source>
        <dbReference type="SAM" id="MobiDB-lite"/>
    </source>
</evidence>
<evidence type="ECO:0000256" key="10">
    <source>
        <dbReference type="SAM" id="Phobius"/>
    </source>
</evidence>
<organism evidence="12 13">
    <name type="scientific">Pyrocoelia pectoralis</name>
    <dbReference type="NCBI Taxonomy" id="417401"/>
    <lineage>
        <taxon>Eukaryota</taxon>
        <taxon>Metazoa</taxon>
        <taxon>Ecdysozoa</taxon>
        <taxon>Arthropoda</taxon>
        <taxon>Hexapoda</taxon>
        <taxon>Insecta</taxon>
        <taxon>Pterygota</taxon>
        <taxon>Neoptera</taxon>
        <taxon>Endopterygota</taxon>
        <taxon>Coleoptera</taxon>
        <taxon>Polyphaga</taxon>
        <taxon>Elateriformia</taxon>
        <taxon>Elateroidea</taxon>
        <taxon>Lampyridae</taxon>
        <taxon>Lampyrinae</taxon>
        <taxon>Pyrocoelia</taxon>
    </lineage>
</organism>
<feature type="compositionally biased region" description="Basic and acidic residues" evidence="9">
    <location>
        <begin position="112"/>
        <end position="138"/>
    </location>
</feature>
<feature type="transmembrane region" description="Helical" evidence="10">
    <location>
        <begin position="346"/>
        <end position="379"/>
    </location>
</feature>
<dbReference type="EMBL" id="JAVRBK010000007">
    <property type="protein sequence ID" value="KAK5641227.1"/>
    <property type="molecule type" value="Genomic_DNA"/>
</dbReference>
<evidence type="ECO:0000313" key="12">
    <source>
        <dbReference type="EMBL" id="KAK5641227.1"/>
    </source>
</evidence>
<name>A0AAN7ZG59_9COLE</name>
<proteinExistence type="predicted"/>
<evidence type="ECO:0000256" key="7">
    <source>
        <dbReference type="ARBA" id="ARBA00023121"/>
    </source>
</evidence>
<feature type="domain" description="SMP-LTD" evidence="11">
    <location>
        <begin position="715"/>
        <end position="991"/>
    </location>
</feature>
<dbReference type="GO" id="GO:0006869">
    <property type="term" value="P:lipid transport"/>
    <property type="evidence" value="ECO:0007669"/>
    <property type="project" value="UniProtKB-KW"/>
</dbReference>
<keyword evidence="8 10" id="KW-0472">Membrane</keyword>
<dbReference type="PROSITE" id="PS51847">
    <property type="entry name" value="SMP"/>
    <property type="match status" value="1"/>
</dbReference>
<dbReference type="Proteomes" id="UP001329430">
    <property type="component" value="Chromosome 7"/>
</dbReference>
<reference evidence="12 13" key="1">
    <citation type="journal article" date="2024" name="Insects">
        <title>An Improved Chromosome-Level Genome Assembly of the Firefly Pyrocoelia pectoralis.</title>
        <authorList>
            <person name="Fu X."/>
            <person name="Meyer-Rochow V.B."/>
            <person name="Ballantyne L."/>
            <person name="Zhu X."/>
        </authorList>
    </citation>
    <scope>NUCLEOTIDE SEQUENCE [LARGE SCALE GENOMIC DNA]</scope>
    <source>
        <strain evidence="12">XCY_ONT2</strain>
    </source>
</reference>
<feature type="region of interest" description="Disordered" evidence="9">
    <location>
        <begin position="576"/>
        <end position="607"/>
    </location>
</feature>
<keyword evidence="3 10" id="KW-0812">Transmembrane</keyword>
<feature type="compositionally biased region" description="Basic and acidic residues" evidence="9">
    <location>
        <begin position="49"/>
        <end position="58"/>
    </location>
</feature>
<feature type="region of interest" description="Disordered" evidence="9">
    <location>
        <begin position="112"/>
        <end position="189"/>
    </location>
</feature>
<evidence type="ECO:0000256" key="2">
    <source>
        <dbReference type="ARBA" id="ARBA00022448"/>
    </source>
</evidence>
<evidence type="ECO:0000256" key="3">
    <source>
        <dbReference type="ARBA" id="ARBA00022692"/>
    </source>
</evidence>
<evidence type="ECO:0000256" key="1">
    <source>
        <dbReference type="ARBA" id="ARBA00004586"/>
    </source>
</evidence>
<dbReference type="InterPro" id="IPR031468">
    <property type="entry name" value="SMP_LBD"/>
</dbReference>
<feature type="compositionally biased region" description="Polar residues" evidence="9">
    <location>
        <begin position="59"/>
        <end position="68"/>
    </location>
</feature>
<dbReference type="GO" id="GO:0008289">
    <property type="term" value="F:lipid binding"/>
    <property type="evidence" value="ECO:0007669"/>
    <property type="project" value="UniProtKB-KW"/>
</dbReference>
<evidence type="ECO:0000313" key="13">
    <source>
        <dbReference type="Proteomes" id="UP001329430"/>
    </source>
</evidence>
<feature type="compositionally biased region" description="Basic and acidic residues" evidence="9">
    <location>
        <begin position="174"/>
        <end position="187"/>
    </location>
</feature>